<reference evidence="1 2" key="2">
    <citation type="journal article" date="2015" name="Biomed. Res. Int.">
        <title>Effects of Arsenite Resistance on the Growth and Functional Gene Expression of Leptospirillum ferriphilum and Acidithiobacillus thiooxidans in Pure Culture and Coculture.</title>
        <authorList>
            <person name="Jiang H."/>
            <person name="Liang Y."/>
            <person name="Yin H."/>
            <person name="Xiao Y."/>
            <person name="Guo X."/>
            <person name="Xu Y."/>
            <person name="Hu Q."/>
            <person name="Liu H."/>
            <person name="Liu X."/>
        </authorList>
    </citation>
    <scope>NUCLEOTIDE SEQUENCE [LARGE SCALE GENOMIC DNA]</scope>
    <source>
        <strain evidence="1 2">YSK</strain>
    </source>
</reference>
<dbReference type="Proteomes" id="UP000027059">
    <property type="component" value="Chromosome"/>
</dbReference>
<protein>
    <submittedName>
        <fullName evidence="1">Uncharacterized protein</fullName>
    </submittedName>
</protein>
<dbReference type="EMBL" id="CP007243">
    <property type="protein sequence ID" value="AIA31967.1"/>
    <property type="molecule type" value="Genomic_DNA"/>
</dbReference>
<accession>A0A059Y367</accession>
<dbReference type="HOGENOM" id="CLU_1545735_0_0_0"/>
<sequence length="197" mass="22406">MTAYNATLDQQIGGSSPLDSLGESKESKDIVNARINLFSVLESTKQSIFLDKQSIVLEVLKEFWASAGKDTFPKDLIERLTYLEEVSEEEYPEQGLISEGSLRFFLHFIQWLTRFPTFDYPDVVLTPEGNISAIWKPAKNRYFDLEFLKDGVVRFVGSYPGTKAPSKMIRFSGRATIDNLLEASRFPHVLGWDRIPS</sequence>
<proteinExistence type="predicted"/>
<dbReference type="KEGG" id="lfp:Y981_11195"/>
<dbReference type="AlphaFoldDB" id="A0A059Y367"/>
<organism evidence="1 2">
    <name type="scientific">Leptospirillum ferriphilum YSK</name>
    <dbReference type="NCBI Taxonomy" id="1441628"/>
    <lineage>
        <taxon>Bacteria</taxon>
        <taxon>Pseudomonadati</taxon>
        <taxon>Nitrospirota</taxon>
        <taxon>Nitrospiria</taxon>
        <taxon>Nitrospirales</taxon>
        <taxon>Nitrospiraceae</taxon>
        <taxon>Leptospirillum</taxon>
    </lineage>
</organism>
<evidence type="ECO:0000313" key="1">
    <source>
        <dbReference type="EMBL" id="AIA31967.1"/>
    </source>
</evidence>
<evidence type="ECO:0000313" key="2">
    <source>
        <dbReference type="Proteomes" id="UP000027059"/>
    </source>
</evidence>
<dbReference type="RefSeq" id="WP_038506150.1">
    <property type="nucleotide sequence ID" value="NZ_CP007243.1"/>
</dbReference>
<reference evidence="2" key="1">
    <citation type="submission" date="2014-02" db="EMBL/GenBank/DDBJ databases">
        <title>Complete genome sequence and comparative genomic analysis of the nitrogen-fixing bacterium Leptospirillum ferriphilum YSK.</title>
        <authorList>
            <person name="Guo X."/>
            <person name="Yin H."/>
            <person name="Liang Y."/>
            <person name="Hu Q."/>
            <person name="Ma L."/>
            <person name="Xiao Y."/>
            <person name="Zhang X."/>
            <person name="Qiu G."/>
            <person name="Liu X."/>
        </authorList>
    </citation>
    <scope>NUCLEOTIDE SEQUENCE [LARGE SCALE GENOMIC DNA]</scope>
    <source>
        <strain evidence="2">YSK</strain>
    </source>
</reference>
<dbReference type="OrthoDB" id="9760788at2"/>
<keyword evidence="2" id="KW-1185">Reference proteome</keyword>
<gene>
    <name evidence="1" type="ORF">Y981_11195</name>
</gene>
<name>A0A059Y367_9BACT</name>